<evidence type="ECO:0000256" key="15">
    <source>
        <dbReference type="SAM" id="Coils"/>
    </source>
</evidence>
<keyword evidence="15" id="KW-0175">Coiled coil</keyword>
<evidence type="ECO:0000256" key="4">
    <source>
        <dbReference type="ARBA" id="ARBA00016902"/>
    </source>
</evidence>
<evidence type="ECO:0000256" key="2">
    <source>
        <dbReference type="ARBA" id="ARBA00005464"/>
    </source>
</evidence>
<dbReference type="InterPro" id="IPR046357">
    <property type="entry name" value="PPIase_dom_sf"/>
</dbReference>
<comment type="subcellular location">
    <subcellularLocation>
        <location evidence="12">Cytoplasm</location>
    </subcellularLocation>
    <text evidence="12">About half TF is bound to the ribosome near the polypeptide exit tunnel while the other half is free in the cytoplasm.</text>
</comment>
<dbReference type="PANTHER" id="PTHR30560">
    <property type="entry name" value="TRIGGER FACTOR CHAPERONE AND PEPTIDYL-PROLYL CIS/TRANS ISOMERASE"/>
    <property type="match status" value="1"/>
</dbReference>
<keyword evidence="18" id="KW-1185">Reference proteome</keyword>
<comment type="function">
    <text evidence="10 12">Involved in protein export. Acts as a chaperone by maintaining the newly synthesized protein in an open conformation. Functions as a peptidyl-prolyl cis-trans isomerase.</text>
</comment>
<evidence type="ECO:0000256" key="12">
    <source>
        <dbReference type="HAMAP-Rule" id="MF_00303"/>
    </source>
</evidence>
<dbReference type="PANTHER" id="PTHR30560:SF3">
    <property type="entry name" value="TRIGGER FACTOR-LIKE PROTEIN TIG, CHLOROPLASTIC"/>
    <property type="match status" value="1"/>
</dbReference>
<dbReference type="Proteomes" id="UP000774750">
    <property type="component" value="Unassembled WGS sequence"/>
</dbReference>
<evidence type="ECO:0000256" key="5">
    <source>
        <dbReference type="ARBA" id="ARBA00022618"/>
    </source>
</evidence>
<dbReference type="InterPro" id="IPR008881">
    <property type="entry name" value="Trigger_fac_ribosome-bd_bac"/>
</dbReference>
<feature type="coiled-coil region" evidence="15">
    <location>
        <begin position="262"/>
        <end position="289"/>
    </location>
</feature>
<dbReference type="Gene3D" id="1.10.3120.10">
    <property type="entry name" value="Trigger factor, C-terminal domain"/>
    <property type="match status" value="1"/>
</dbReference>
<keyword evidence="12" id="KW-0963">Cytoplasm</keyword>
<evidence type="ECO:0000256" key="14">
    <source>
        <dbReference type="RuleBase" id="RU003914"/>
    </source>
</evidence>
<keyword evidence="6 12" id="KW-0697">Rotamase</keyword>
<dbReference type="InterPro" id="IPR037041">
    <property type="entry name" value="Trigger_fac_C_sf"/>
</dbReference>
<gene>
    <name evidence="12" type="primary">tig</name>
    <name evidence="17" type="ORF">H6A12_10020</name>
</gene>
<dbReference type="SUPFAM" id="SSF54534">
    <property type="entry name" value="FKBP-like"/>
    <property type="match status" value="1"/>
</dbReference>
<dbReference type="AlphaFoldDB" id="A0A939BF77"/>
<feature type="domain" description="PPIase FKBP-type" evidence="16">
    <location>
        <begin position="164"/>
        <end position="224"/>
    </location>
</feature>
<evidence type="ECO:0000256" key="8">
    <source>
        <dbReference type="ARBA" id="ARBA00023235"/>
    </source>
</evidence>
<keyword evidence="8 12" id="KW-0413">Isomerase</keyword>
<dbReference type="EC" id="5.2.1.8" evidence="3 12"/>
<proteinExistence type="inferred from homology"/>
<comment type="domain">
    <text evidence="12">Consists of 3 domains; the N-terminus binds the ribosome, the middle domain has PPIase activity, while the C-terminus has intrinsic chaperone activity on its own.</text>
</comment>
<dbReference type="PIRSF" id="PIRSF003095">
    <property type="entry name" value="Trigger_factor"/>
    <property type="match status" value="1"/>
</dbReference>
<reference evidence="17" key="2">
    <citation type="journal article" date="2021" name="Sci. Rep.">
        <title>The distribution of antibiotic resistance genes in chicken gut microbiota commensals.</title>
        <authorList>
            <person name="Juricova H."/>
            <person name="Matiasovicova J."/>
            <person name="Kubasova T."/>
            <person name="Cejkova D."/>
            <person name="Rychlik I."/>
        </authorList>
    </citation>
    <scope>NUCLEOTIDE SEQUENCE</scope>
    <source>
        <strain evidence="17">An559</strain>
    </source>
</reference>
<evidence type="ECO:0000256" key="3">
    <source>
        <dbReference type="ARBA" id="ARBA00013194"/>
    </source>
</evidence>
<protein>
    <recommendedName>
        <fullName evidence="4 12">Trigger factor</fullName>
        <shortName evidence="12">TF</shortName>
        <ecNumber evidence="3 12">5.2.1.8</ecNumber>
    </recommendedName>
    <alternativeName>
        <fullName evidence="11 12">PPIase</fullName>
    </alternativeName>
</protein>
<accession>A0A939BF77</accession>
<dbReference type="InterPro" id="IPR008880">
    <property type="entry name" value="Trigger_fac_C"/>
</dbReference>
<organism evidence="17 18">
    <name type="scientific">Merdimmobilis hominis</name>
    <dbReference type="NCBI Taxonomy" id="2897707"/>
    <lineage>
        <taxon>Bacteria</taxon>
        <taxon>Bacillati</taxon>
        <taxon>Bacillota</taxon>
        <taxon>Clostridia</taxon>
        <taxon>Eubacteriales</taxon>
        <taxon>Oscillospiraceae</taxon>
        <taxon>Merdimmobilis</taxon>
    </lineage>
</organism>
<dbReference type="GO" id="GO:0043335">
    <property type="term" value="P:protein unfolding"/>
    <property type="evidence" value="ECO:0007669"/>
    <property type="project" value="TreeGrafter"/>
</dbReference>
<dbReference type="RefSeq" id="WP_204447478.1">
    <property type="nucleotide sequence ID" value="NZ_JACJKY010000017.1"/>
</dbReference>
<dbReference type="GO" id="GO:0005737">
    <property type="term" value="C:cytoplasm"/>
    <property type="evidence" value="ECO:0007669"/>
    <property type="project" value="UniProtKB-SubCell"/>
</dbReference>
<evidence type="ECO:0000259" key="16">
    <source>
        <dbReference type="PROSITE" id="PS50059"/>
    </source>
</evidence>
<evidence type="ECO:0000256" key="9">
    <source>
        <dbReference type="ARBA" id="ARBA00023306"/>
    </source>
</evidence>
<dbReference type="PROSITE" id="PS50059">
    <property type="entry name" value="FKBP_PPIASE"/>
    <property type="match status" value="1"/>
</dbReference>
<evidence type="ECO:0000256" key="7">
    <source>
        <dbReference type="ARBA" id="ARBA00023186"/>
    </source>
</evidence>
<dbReference type="GO" id="GO:0003755">
    <property type="term" value="F:peptidyl-prolyl cis-trans isomerase activity"/>
    <property type="evidence" value="ECO:0007669"/>
    <property type="project" value="UniProtKB-UniRule"/>
</dbReference>
<evidence type="ECO:0000256" key="10">
    <source>
        <dbReference type="ARBA" id="ARBA00024849"/>
    </source>
</evidence>
<keyword evidence="9 12" id="KW-0131">Cell cycle</keyword>
<evidence type="ECO:0000256" key="11">
    <source>
        <dbReference type="ARBA" id="ARBA00029986"/>
    </source>
</evidence>
<evidence type="ECO:0000256" key="6">
    <source>
        <dbReference type="ARBA" id="ARBA00023110"/>
    </source>
</evidence>
<evidence type="ECO:0000256" key="13">
    <source>
        <dbReference type="PROSITE-ProRule" id="PRU00277"/>
    </source>
</evidence>
<dbReference type="InterPro" id="IPR027304">
    <property type="entry name" value="Trigger_fact/SurA_dom_sf"/>
</dbReference>
<comment type="caution">
    <text evidence="17">The sequence shown here is derived from an EMBL/GenBank/DDBJ whole genome shotgun (WGS) entry which is preliminary data.</text>
</comment>
<dbReference type="GO" id="GO:0051083">
    <property type="term" value="P:'de novo' cotranslational protein folding"/>
    <property type="evidence" value="ECO:0007669"/>
    <property type="project" value="TreeGrafter"/>
</dbReference>
<dbReference type="HAMAP" id="MF_00303">
    <property type="entry name" value="Trigger_factor_Tig"/>
    <property type="match status" value="1"/>
</dbReference>
<dbReference type="GO" id="GO:0044183">
    <property type="term" value="F:protein folding chaperone"/>
    <property type="evidence" value="ECO:0007669"/>
    <property type="project" value="TreeGrafter"/>
</dbReference>
<keyword evidence="5 12" id="KW-0132">Cell division</keyword>
<keyword evidence="7 12" id="KW-0143">Chaperone</keyword>
<dbReference type="Pfam" id="PF05698">
    <property type="entry name" value="Trigger_C"/>
    <property type="match status" value="1"/>
</dbReference>
<dbReference type="Pfam" id="PF00254">
    <property type="entry name" value="FKBP_C"/>
    <property type="match status" value="1"/>
</dbReference>
<dbReference type="InterPro" id="IPR036611">
    <property type="entry name" value="Trigger_fac_ribosome-bd_sf"/>
</dbReference>
<dbReference type="GO" id="GO:0043022">
    <property type="term" value="F:ribosome binding"/>
    <property type="evidence" value="ECO:0007669"/>
    <property type="project" value="TreeGrafter"/>
</dbReference>
<dbReference type="InterPro" id="IPR005215">
    <property type="entry name" value="Trig_fac"/>
</dbReference>
<dbReference type="SUPFAM" id="SSF102735">
    <property type="entry name" value="Trigger factor ribosome-binding domain"/>
    <property type="match status" value="1"/>
</dbReference>
<dbReference type="FunFam" id="3.10.50.40:FF:000001">
    <property type="entry name" value="Trigger factor"/>
    <property type="match status" value="1"/>
</dbReference>
<dbReference type="GO" id="GO:0051301">
    <property type="term" value="P:cell division"/>
    <property type="evidence" value="ECO:0007669"/>
    <property type="project" value="UniProtKB-KW"/>
</dbReference>
<dbReference type="SUPFAM" id="SSF109998">
    <property type="entry name" value="Triger factor/SurA peptide-binding domain-like"/>
    <property type="match status" value="1"/>
</dbReference>
<evidence type="ECO:0000313" key="18">
    <source>
        <dbReference type="Proteomes" id="UP000774750"/>
    </source>
</evidence>
<comment type="catalytic activity">
    <reaction evidence="1 12 13">
        <text>[protein]-peptidylproline (omega=180) = [protein]-peptidylproline (omega=0)</text>
        <dbReference type="Rhea" id="RHEA:16237"/>
        <dbReference type="Rhea" id="RHEA-COMP:10747"/>
        <dbReference type="Rhea" id="RHEA-COMP:10748"/>
        <dbReference type="ChEBI" id="CHEBI:83833"/>
        <dbReference type="ChEBI" id="CHEBI:83834"/>
        <dbReference type="EC" id="5.2.1.8"/>
    </reaction>
</comment>
<dbReference type="Pfam" id="PF05697">
    <property type="entry name" value="Trigger_N"/>
    <property type="match status" value="1"/>
</dbReference>
<comment type="similarity">
    <text evidence="2 12 14">Belongs to the FKBP-type PPIase family. Tig subfamily.</text>
</comment>
<dbReference type="InterPro" id="IPR001179">
    <property type="entry name" value="PPIase_FKBP_dom"/>
</dbReference>
<dbReference type="NCBIfam" id="TIGR00115">
    <property type="entry name" value="tig"/>
    <property type="match status" value="1"/>
</dbReference>
<dbReference type="Gene3D" id="3.10.50.40">
    <property type="match status" value="1"/>
</dbReference>
<evidence type="ECO:0000256" key="1">
    <source>
        <dbReference type="ARBA" id="ARBA00000971"/>
    </source>
</evidence>
<dbReference type="Gene3D" id="3.30.70.1050">
    <property type="entry name" value="Trigger factor ribosome-binding domain"/>
    <property type="match status" value="1"/>
</dbReference>
<dbReference type="EMBL" id="JACJKY010000017">
    <property type="protein sequence ID" value="MBM6921491.1"/>
    <property type="molecule type" value="Genomic_DNA"/>
</dbReference>
<reference evidence="17" key="1">
    <citation type="submission" date="2020-08" db="EMBL/GenBank/DDBJ databases">
        <authorList>
            <person name="Cejkova D."/>
            <person name="Kubasova T."/>
            <person name="Jahodarova E."/>
            <person name="Rychlik I."/>
        </authorList>
    </citation>
    <scope>NUCLEOTIDE SEQUENCE</scope>
    <source>
        <strain evidence="17">An559</strain>
    </source>
</reference>
<dbReference type="GO" id="GO:0015031">
    <property type="term" value="P:protein transport"/>
    <property type="evidence" value="ECO:0007669"/>
    <property type="project" value="UniProtKB-UniRule"/>
</dbReference>
<name>A0A939BF77_9FIRM</name>
<evidence type="ECO:0000313" key="17">
    <source>
        <dbReference type="EMBL" id="MBM6921491.1"/>
    </source>
</evidence>
<sequence>MSLTATKELEKNKHELTIHIDAEAFEKAIEKAYKKNIKKINVPGFRQGKAPRKMVEKLYGEGVFFEDAINDLYPAALAEAIEESKLEVVARPEVEMKEADTKNGVTFTAVCVVKPEVTVKDYKGIEVEKTVKEVTDEDVDNRLKAMQDRNARQIDVDDRASQNGDTVVFDFEGFVDGVPFEGGKAEKYSLTLGSGQFIPGFEPQLENHNIGDEFDVNVTFPEEYHAEELKGKEAVFKCKLHEIKAKEVPALDDEFAKDVSEFDTLDELKADIRKKMEEQNEKAADTDVENKLIDKVIENMEADIPNEMYEAAIDDMVRDFDYRLQGQGMNLETYLKYTGMEIASFRQTFEEQAKKRVQIRLALEKIVEVENITVSDEDLEAEYNKLAEMYQMEADQVKKYIAAAELTKDVAVNKAVDLVKETAVVK</sequence>